<organism evidence="1 2">
    <name type="scientific">Vaccinium darrowii</name>
    <dbReference type="NCBI Taxonomy" id="229202"/>
    <lineage>
        <taxon>Eukaryota</taxon>
        <taxon>Viridiplantae</taxon>
        <taxon>Streptophyta</taxon>
        <taxon>Embryophyta</taxon>
        <taxon>Tracheophyta</taxon>
        <taxon>Spermatophyta</taxon>
        <taxon>Magnoliopsida</taxon>
        <taxon>eudicotyledons</taxon>
        <taxon>Gunneridae</taxon>
        <taxon>Pentapetalae</taxon>
        <taxon>asterids</taxon>
        <taxon>Ericales</taxon>
        <taxon>Ericaceae</taxon>
        <taxon>Vaccinioideae</taxon>
        <taxon>Vaccinieae</taxon>
        <taxon>Vaccinium</taxon>
    </lineage>
</organism>
<reference evidence="1 2" key="1">
    <citation type="journal article" date="2021" name="Hortic Res">
        <title>High-quality reference genome and annotation aids understanding of berry development for evergreen blueberry (Vaccinium darrowii).</title>
        <authorList>
            <person name="Yu J."/>
            <person name="Hulse-Kemp A.M."/>
            <person name="Babiker E."/>
            <person name="Staton M."/>
        </authorList>
    </citation>
    <scope>NUCLEOTIDE SEQUENCE [LARGE SCALE GENOMIC DNA]</scope>
    <source>
        <strain evidence="2">cv. NJ 8807/NJ 8810</strain>
        <tissue evidence="1">Young leaf</tissue>
    </source>
</reference>
<proteinExistence type="predicted"/>
<gene>
    <name evidence="1" type="ORF">Vadar_014360</name>
</gene>
<accession>A0ACB7ZKC1</accession>
<comment type="caution">
    <text evidence="1">The sequence shown here is derived from an EMBL/GenBank/DDBJ whole genome shotgun (WGS) entry which is preliminary data.</text>
</comment>
<name>A0ACB7ZKC1_9ERIC</name>
<keyword evidence="2" id="KW-1185">Reference proteome</keyword>
<dbReference type="Proteomes" id="UP000828048">
    <property type="component" value="Chromosome 9"/>
</dbReference>
<evidence type="ECO:0000313" key="1">
    <source>
        <dbReference type="EMBL" id="KAH7866020.1"/>
    </source>
</evidence>
<sequence length="250" mass="28193">MEITRKGESSSKNIVTLQLWRKSGSCSKGTIPVRRVQKKDQLHSPSMKEYGRKKLPRFSPLFKHLDDDDDYSSLTSQENHSLAVLQVEASSYSGAQGTIKSFFTVDDKVYPFRVNLSLYGDKQTRLFTYWTANSSNISSGYFDLTCSGFVQTNSETALAAALYPISVPRRAAHDIDIRIFKDPDTGNWWVIFQEKISLGYWPADLFALLKNQAGLVFWGGDVNSPNVSDRHPHTATEMGCGYLPPPWTDY</sequence>
<evidence type="ECO:0000313" key="2">
    <source>
        <dbReference type="Proteomes" id="UP000828048"/>
    </source>
</evidence>
<protein>
    <submittedName>
        <fullName evidence="1">Uncharacterized protein</fullName>
    </submittedName>
</protein>
<dbReference type="EMBL" id="CM037159">
    <property type="protein sequence ID" value="KAH7866020.1"/>
    <property type="molecule type" value="Genomic_DNA"/>
</dbReference>